<proteinExistence type="predicted"/>
<evidence type="ECO:0000256" key="1">
    <source>
        <dbReference type="SAM" id="Phobius"/>
    </source>
</evidence>
<dbReference type="Proteomes" id="UP000601027">
    <property type="component" value="Unassembled WGS sequence"/>
</dbReference>
<dbReference type="EMBL" id="JAEVHM010000074">
    <property type="protein sequence ID" value="MBM0233317.1"/>
    <property type="molecule type" value="Genomic_DNA"/>
</dbReference>
<keyword evidence="1" id="KW-0812">Transmembrane</keyword>
<reference evidence="2 3" key="1">
    <citation type="submission" date="2021-01" db="EMBL/GenBank/DDBJ databases">
        <title>Draft genome sequence of Micromonospora sp. strain STR1_7.</title>
        <authorList>
            <person name="Karlyshev A."/>
            <person name="Jawad R."/>
        </authorList>
    </citation>
    <scope>NUCLEOTIDE SEQUENCE [LARGE SCALE GENOMIC DNA]</scope>
    <source>
        <strain evidence="2 3">STR1-7</strain>
    </source>
</reference>
<organism evidence="2 3">
    <name type="scientific">Micromonospora parastrephiae</name>
    <dbReference type="NCBI Taxonomy" id="2806101"/>
    <lineage>
        <taxon>Bacteria</taxon>
        <taxon>Bacillati</taxon>
        <taxon>Actinomycetota</taxon>
        <taxon>Actinomycetes</taxon>
        <taxon>Micromonosporales</taxon>
        <taxon>Micromonosporaceae</taxon>
        <taxon>Micromonospora</taxon>
    </lineage>
</organism>
<feature type="transmembrane region" description="Helical" evidence="1">
    <location>
        <begin position="29"/>
        <end position="48"/>
    </location>
</feature>
<dbReference type="RefSeq" id="WP_203176227.1">
    <property type="nucleotide sequence ID" value="NZ_JAEVHM010000074.1"/>
</dbReference>
<sequence>MRTFVTVLAGLAVIYFGSAGRSPEEGGGISGGVVVLALLAALLVWHLTRPGDKTVK</sequence>
<name>A0ABS1XVP1_9ACTN</name>
<gene>
    <name evidence="2" type="ORF">JNW91_16515</name>
</gene>
<accession>A0ABS1XVP1</accession>
<evidence type="ECO:0008006" key="4">
    <source>
        <dbReference type="Google" id="ProtNLM"/>
    </source>
</evidence>
<protein>
    <recommendedName>
        <fullName evidence="4">Amidophosphoribosyltransferase</fullName>
    </recommendedName>
</protein>
<evidence type="ECO:0000313" key="3">
    <source>
        <dbReference type="Proteomes" id="UP000601027"/>
    </source>
</evidence>
<evidence type="ECO:0000313" key="2">
    <source>
        <dbReference type="EMBL" id="MBM0233317.1"/>
    </source>
</evidence>
<keyword evidence="1" id="KW-1133">Transmembrane helix</keyword>
<keyword evidence="1" id="KW-0472">Membrane</keyword>
<keyword evidence="3" id="KW-1185">Reference proteome</keyword>
<comment type="caution">
    <text evidence="2">The sequence shown here is derived from an EMBL/GenBank/DDBJ whole genome shotgun (WGS) entry which is preliminary data.</text>
</comment>